<dbReference type="SMART" id="SM00448">
    <property type="entry name" value="REC"/>
    <property type="match status" value="1"/>
</dbReference>
<dbReference type="Pfam" id="PF00072">
    <property type="entry name" value="Response_reg"/>
    <property type="match status" value="1"/>
</dbReference>
<dbReference type="InterPro" id="IPR001789">
    <property type="entry name" value="Sig_transdc_resp-reg_receiver"/>
</dbReference>
<dbReference type="InterPro" id="IPR011006">
    <property type="entry name" value="CheY-like_superfamily"/>
</dbReference>
<dbReference type="Gene3D" id="3.40.50.2300">
    <property type="match status" value="1"/>
</dbReference>
<dbReference type="InterPro" id="IPR051015">
    <property type="entry name" value="EvgA-like"/>
</dbReference>
<dbReference type="CDD" id="cd06170">
    <property type="entry name" value="LuxR_C_like"/>
    <property type="match status" value="1"/>
</dbReference>
<dbReference type="PROSITE" id="PS50043">
    <property type="entry name" value="HTH_LUXR_2"/>
    <property type="match status" value="1"/>
</dbReference>
<dbReference type="Proteomes" id="UP000030907">
    <property type="component" value="Chromosome"/>
</dbReference>
<evidence type="ECO:0000256" key="1">
    <source>
        <dbReference type="ARBA" id="ARBA00022553"/>
    </source>
</evidence>
<name>A0A0A7PEX6_9SPHN</name>
<feature type="domain" description="HTH luxR-type" evidence="4">
    <location>
        <begin position="154"/>
        <end position="219"/>
    </location>
</feature>
<feature type="modified residue" description="4-aspartylphosphate" evidence="3">
    <location>
        <position position="64"/>
    </location>
</feature>
<gene>
    <name evidence="6" type="ORF">SKP52_08255</name>
</gene>
<dbReference type="InterPro" id="IPR016032">
    <property type="entry name" value="Sig_transdc_resp-reg_C-effctor"/>
</dbReference>
<evidence type="ECO:0008006" key="8">
    <source>
        <dbReference type="Google" id="ProtNLM"/>
    </source>
</evidence>
<keyword evidence="7" id="KW-1185">Reference proteome</keyword>
<keyword evidence="2" id="KW-0238">DNA-binding</keyword>
<dbReference type="PROSITE" id="PS50110">
    <property type="entry name" value="RESPONSE_REGULATORY"/>
    <property type="match status" value="1"/>
</dbReference>
<dbReference type="SUPFAM" id="SSF46894">
    <property type="entry name" value="C-terminal effector domain of the bipartite response regulators"/>
    <property type="match status" value="1"/>
</dbReference>
<dbReference type="AlphaFoldDB" id="A0A0A7PEX6"/>
<dbReference type="SUPFAM" id="SSF52172">
    <property type="entry name" value="CheY-like"/>
    <property type="match status" value="1"/>
</dbReference>
<organism evidence="6 7">
    <name type="scientific">Sphingopyxis fribergensis</name>
    <dbReference type="NCBI Taxonomy" id="1515612"/>
    <lineage>
        <taxon>Bacteria</taxon>
        <taxon>Pseudomonadati</taxon>
        <taxon>Pseudomonadota</taxon>
        <taxon>Alphaproteobacteria</taxon>
        <taxon>Sphingomonadales</taxon>
        <taxon>Sphingomonadaceae</taxon>
        <taxon>Sphingopyxis</taxon>
    </lineage>
</organism>
<dbReference type="PANTHER" id="PTHR45566">
    <property type="entry name" value="HTH-TYPE TRANSCRIPTIONAL REGULATOR YHJB-RELATED"/>
    <property type="match status" value="1"/>
</dbReference>
<dbReference type="InterPro" id="IPR058245">
    <property type="entry name" value="NreC/VraR/RcsB-like_REC"/>
</dbReference>
<evidence type="ECO:0000256" key="2">
    <source>
        <dbReference type="ARBA" id="ARBA00023125"/>
    </source>
</evidence>
<proteinExistence type="predicted"/>
<dbReference type="GO" id="GO:0003677">
    <property type="term" value="F:DNA binding"/>
    <property type="evidence" value="ECO:0007669"/>
    <property type="project" value="UniProtKB-KW"/>
</dbReference>
<dbReference type="EMBL" id="CP009122">
    <property type="protein sequence ID" value="AJA08570.1"/>
    <property type="molecule type" value="Genomic_DNA"/>
</dbReference>
<dbReference type="CDD" id="cd17535">
    <property type="entry name" value="REC_NarL-like"/>
    <property type="match status" value="1"/>
</dbReference>
<evidence type="ECO:0000256" key="3">
    <source>
        <dbReference type="PROSITE-ProRule" id="PRU00169"/>
    </source>
</evidence>
<reference evidence="6 7" key="1">
    <citation type="journal article" date="2015" name="Int. J. Syst. Evol. Microbiol.">
        <title>Description of Sphingopyxis fribergensis sp. nov. - a soil bacterium with the ability to degrade styrene and phenylacetic acid.</title>
        <authorList>
            <person name="Oelschlagel M."/>
            <person name="Ruckert C."/>
            <person name="Kalinowski J."/>
            <person name="Schmidt G."/>
            <person name="Schlomann M."/>
            <person name="Tischler D."/>
        </authorList>
    </citation>
    <scope>NUCLEOTIDE SEQUENCE [LARGE SCALE GENOMIC DNA]</scope>
    <source>
        <strain evidence="6 7">Kp5.2</strain>
    </source>
</reference>
<dbReference type="STRING" id="1515612.SKP52_08255"/>
<accession>A0A0A7PEX6</accession>
<dbReference type="GO" id="GO:0006355">
    <property type="term" value="P:regulation of DNA-templated transcription"/>
    <property type="evidence" value="ECO:0007669"/>
    <property type="project" value="InterPro"/>
</dbReference>
<dbReference type="SMART" id="SM00421">
    <property type="entry name" value="HTH_LUXR"/>
    <property type="match status" value="1"/>
</dbReference>
<evidence type="ECO:0000259" key="5">
    <source>
        <dbReference type="PROSITE" id="PS50110"/>
    </source>
</evidence>
<dbReference type="HOGENOM" id="CLU_000445_90_8_5"/>
<dbReference type="InterPro" id="IPR000792">
    <property type="entry name" value="Tscrpt_reg_LuxR_C"/>
</dbReference>
<feature type="domain" description="Response regulatory" evidence="5">
    <location>
        <begin position="12"/>
        <end position="129"/>
    </location>
</feature>
<keyword evidence="1 3" id="KW-0597">Phosphoprotein</keyword>
<dbReference type="PRINTS" id="PR00038">
    <property type="entry name" value="HTHLUXR"/>
</dbReference>
<evidence type="ECO:0000313" key="7">
    <source>
        <dbReference type="Proteomes" id="UP000030907"/>
    </source>
</evidence>
<dbReference type="KEGG" id="sphk:SKP52_08255"/>
<protein>
    <recommendedName>
        <fullName evidence="8">Two component LuxR family transcriptional regulator</fullName>
    </recommendedName>
</protein>
<sequence length="256" mass="27926">MGGNSVTVAAGEILVADSHPLCREGLTTLFARNLGLSNLIEAWDFPTVMARLTARRSIDFVTIDLGLPGMRKREGLRDLRVKFADVRVVVVTASRDREMVLDALGAGVHGYIPKDLPVHEMADALRKVLAGQIYVPPFLSDLNLRMASLADEDGGVPGTALTGRQFEVLNLLAAGRSNKEIARLLCIAEGTVKVHIAAAFRMLGVHNRVSAVAVMQARAFNDRPTETYLPGLLEETRGRPMSHRNFSGLSQISFRR</sequence>
<dbReference type="Pfam" id="PF00196">
    <property type="entry name" value="GerE"/>
    <property type="match status" value="1"/>
</dbReference>
<evidence type="ECO:0000259" key="4">
    <source>
        <dbReference type="PROSITE" id="PS50043"/>
    </source>
</evidence>
<dbReference type="GO" id="GO:0000160">
    <property type="term" value="P:phosphorelay signal transduction system"/>
    <property type="evidence" value="ECO:0007669"/>
    <property type="project" value="InterPro"/>
</dbReference>
<dbReference type="PANTHER" id="PTHR45566:SF2">
    <property type="entry name" value="NARL SUBFAMILY"/>
    <property type="match status" value="1"/>
</dbReference>
<evidence type="ECO:0000313" key="6">
    <source>
        <dbReference type="EMBL" id="AJA08570.1"/>
    </source>
</evidence>